<organism evidence="5 6">
    <name type="scientific">Edaphochlamys debaryana</name>
    <dbReference type="NCBI Taxonomy" id="47281"/>
    <lineage>
        <taxon>Eukaryota</taxon>
        <taxon>Viridiplantae</taxon>
        <taxon>Chlorophyta</taxon>
        <taxon>core chlorophytes</taxon>
        <taxon>Chlorophyceae</taxon>
        <taxon>CS clade</taxon>
        <taxon>Chlamydomonadales</taxon>
        <taxon>Chlamydomonadales incertae sedis</taxon>
        <taxon>Edaphochlamys</taxon>
    </lineage>
</organism>
<dbReference type="AlphaFoldDB" id="A0A835XIB7"/>
<feature type="domain" description="Saposin B-type" evidence="4">
    <location>
        <begin position="132"/>
        <end position="212"/>
    </location>
</feature>
<sequence>MAAPRRTSVVALLALGVLGLASARTPFFADEAPVTTAGDACQACLVSVRILEDFLCDPAAVDFLVEFVEKQICPAMGDSPKCHNLAEGLLPTIVQWFRASATPASLCASAGVCGPAVASVPELTRPALRVRDTAECGLCEYVVGRVKTAASDPATIEAIKEKALEVCSELPAEIASSCTDFVENYEPMMVELVEDLDPQTVCSLLGACAEAAAARPPPPLPPALAYALAATPALMRPPPPALMGVMSVLAKLGMGPAVPMMGPGGPGMMGPHPGMMGPHPGPGGPHGMGGCIFSRLARMLGFGPHPPHPEPGMMHGGPGFGPMMGPGGPGPMHGPLGDACDYCKMAVIEAHSLVANPTVQSEVVNYTKAVCDQFPTMADPCKAYVDMYAPLVFTLLQQYLVPDTICAQTGMCPPPPKPGATGDEMAMARPPPHGSLLGDLYDTVTGWLGLAGPEHDRERAEDEQAERDRMTADLTAAAEARIAAAVAAAPRSVAAVPLRAATATAARGGAGGMMGADGAKPMRQAGGLLGPGGVRQMDLVAEQSGQGAVAKPQGMGGMMGGHGQGMGMGRQAAAGGAGAGAMGALMSHNLQRMADSVDAQLREEQAQAKRP</sequence>
<dbReference type="InterPro" id="IPR008138">
    <property type="entry name" value="SapB_2"/>
</dbReference>
<dbReference type="SUPFAM" id="SSF47862">
    <property type="entry name" value="Saposin"/>
    <property type="match status" value="3"/>
</dbReference>
<comment type="caution">
    <text evidence="5">The sequence shown here is derived from an EMBL/GenBank/DDBJ whole genome shotgun (WGS) entry which is preliminary data.</text>
</comment>
<dbReference type="Proteomes" id="UP000612055">
    <property type="component" value="Unassembled WGS sequence"/>
</dbReference>
<evidence type="ECO:0000256" key="1">
    <source>
        <dbReference type="ARBA" id="ARBA00023157"/>
    </source>
</evidence>
<feature type="signal peptide" evidence="3">
    <location>
        <begin position="1"/>
        <end position="23"/>
    </location>
</feature>
<dbReference type="Pfam" id="PF05184">
    <property type="entry name" value="SapB_1"/>
    <property type="match status" value="2"/>
</dbReference>
<dbReference type="PANTHER" id="PTHR11480">
    <property type="entry name" value="SAPOSIN-RELATED"/>
    <property type="match status" value="1"/>
</dbReference>
<dbReference type="Gene3D" id="1.10.225.10">
    <property type="entry name" value="Saposin-like"/>
    <property type="match status" value="3"/>
</dbReference>
<evidence type="ECO:0000256" key="2">
    <source>
        <dbReference type="ARBA" id="ARBA00023180"/>
    </source>
</evidence>
<reference evidence="5" key="1">
    <citation type="journal article" date="2020" name="bioRxiv">
        <title>Comparative genomics of Chlamydomonas.</title>
        <authorList>
            <person name="Craig R.J."/>
            <person name="Hasan A.R."/>
            <person name="Ness R.W."/>
            <person name="Keightley P.D."/>
        </authorList>
    </citation>
    <scope>NUCLEOTIDE SEQUENCE</scope>
    <source>
        <strain evidence="5">CCAP 11/70</strain>
    </source>
</reference>
<dbReference type="InterPro" id="IPR011001">
    <property type="entry name" value="Saposin-like"/>
</dbReference>
<keyword evidence="2" id="KW-0325">Glycoprotein</keyword>
<keyword evidence="6" id="KW-1185">Reference proteome</keyword>
<dbReference type="PANTHER" id="PTHR11480:SF3">
    <property type="entry name" value="BCDNA.GH08312"/>
    <property type="match status" value="1"/>
</dbReference>
<accession>A0A835XIB7</accession>
<dbReference type="Pfam" id="PF03489">
    <property type="entry name" value="SapB_2"/>
    <property type="match status" value="2"/>
</dbReference>
<keyword evidence="1" id="KW-1015">Disulfide bond</keyword>
<dbReference type="InterPro" id="IPR051428">
    <property type="entry name" value="Sphingo_Act-Surfact_Prot"/>
</dbReference>
<feature type="domain" description="Saposin B-type" evidence="4">
    <location>
        <begin position="336"/>
        <end position="416"/>
    </location>
</feature>
<dbReference type="OrthoDB" id="69496at2759"/>
<name>A0A835XIB7_9CHLO</name>
<proteinExistence type="predicted"/>
<evidence type="ECO:0000256" key="3">
    <source>
        <dbReference type="SAM" id="SignalP"/>
    </source>
</evidence>
<dbReference type="SMART" id="SM00741">
    <property type="entry name" value="SapB"/>
    <property type="match status" value="3"/>
</dbReference>
<evidence type="ECO:0000313" key="5">
    <source>
        <dbReference type="EMBL" id="KAG2484608.1"/>
    </source>
</evidence>
<dbReference type="InterPro" id="IPR007856">
    <property type="entry name" value="SapB_1"/>
</dbReference>
<dbReference type="InterPro" id="IPR008139">
    <property type="entry name" value="SaposinB_dom"/>
</dbReference>
<keyword evidence="3" id="KW-0732">Signal</keyword>
<evidence type="ECO:0000259" key="4">
    <source>
        <dbReference type="PROSITE" id="PS50015"/>
    </source>
</evidence>
<dbReference type="EMBL" id="JAEHOE010000146">
    <property type="protein sequence ID" value="KAG2484608.1"/>
    <property type="molecule type" value="Genomic_DNA"/>
</dbReference>
<dbReference type="PROSITE" id="PS50015">
    <property type="entry name" value="SAP_B"/>
    <property type="match status" value="3"/>
</dbReference>
<protein>
    <recommendedName>
        <fullName evidence="4">Saposin B-type domain-containing protein</fullName>
    </recommendedName>
</protein>
<feature type="chain" id="PRO_5032423461" description="Saposin B-type domain-containing protein" evidence="3">
    <location>
        <begin position="24"/>
        <end position="611"/>
    </location>
</feature>
<gene>
    <name evidence="5" type="ORF">HYH03_016562</name>
</gene>
<evidence type="ECO:0000313" key="6">
    <source>
        <dbReference type="Proteomes" id="UP000612055"/>
    </source>
</evidence>
<feature type="domain" description="Saposin B-type" evidence="4">
    <location>
        <begin position="37"/>
        <end position="117"/>
    </location>
</feature>
<dbReference type="GO" id="GO:0006629">
    <property type="term" value="P:lipid metabolic process"/>
    <property type="evidence" value="ECO:0007669"/>
    <property type="project" value="InterPro"/>
</dbReference>